<comment type="caution">
    <text evidence="3">The sequence shown here is derived from an EMBL/GenBank/DDBJ whole genome shotgun (WGS) entry which is preliminary data.</text>
</comment>
<dbReference type="Gene3D" id="2.60.40.420">
    <property type="entry name" value="Cupredoxins - blue copper proteins"/>
    <property type="match status" value="1"/>
</dbReference>
<gene>
    <name evidence="3" type="ORF">CAP_5436</name>
</gene>
<keyword evidence="2" id="KW-0812">Transmembrane</keyword>
<keyword evidence="2" id="KW-0472">Membrane</keyword>
<evidence type="ECO:0000256" key="1">
    <source>
        <dbReference type="SAM" id="MobiDB-lite"/>
    </source>
</evidence>
<evidence type="ECO:0000313" key="4">
    <source>
        <dbReference type="Proteomes" id="UP000019678"/>
    </source>
</evidence>
<keyword evidence="2" id="KW-1133">Transmembrane helix</keyword>
<keyword evidence="4" id="KW-1185">Reference proteome</keyword>
<organism evidence="3 4">
    <name type="scientific">Chondromyces apiculatus DSM 436</name>
    <dbReference type="NCBI Taxonomy" id="1192034"/>
    <lineage>
        <taxon>Bacteria</taxon>
        <taxon>Pseudomonadati</taxon>
        <taxon>Myxococcota</taxon>
        <taxon>Polyangia</taxon>
        <taxon>Polyangiales</taxon>
        <taxon>Polyangiaceae</taxon>
        <taxon>Chondromyces</taxon>
    </lineage>
</organism>
<proteinExistence type="predicted"/>
<dbReference type="RefSeq" id="WP_156041146.1">
    <property type="nucleotide sequence ID" value="NZ_ASRX01000044.1"/>
</dbReference>
<feature type="transmembrane region" description="Helical" evidence="2">
    <location>
        <begin position="35"/>
        <end position="55"/>
    </location>
</feature>
<evidence type="ECO:0000313" key="3">
    <source>
        <dbReference type="EMBL" id="EYF03645.1"/>
    </source>
</evidence>
<accession>A0A017T4A9</accession>
<feature type="region of interest" description="Disordered" evidence="1">
    <location>
        <begin position="1"/>
        <end position="23"/>
    </location>
</feature>
<protein>
    <submittedName>
        <fullName evidence="3">Uncharacterized protein</fullName>
    </submittedName>
</protein>
<sequence>METKSPQPTGVGCPGEGLTVGGNLRTRSSSRAVRVLRRAALAVAILLVPGAAIGATVSVKGKLVGAAKLLNPVWGEAKEAKSSRYTFREPSPTVRADVRTLTSYLPKEVCVAALGAKGTPLSAPLRVVVAGGRTTPVTLVVAEGQQILFENQDPFPHKLYDLGGKGLQAVETASGKSRTWTPPGPGKYEVRDQLAPSVRSWIVVEPKTVAVGFPDRLGNFAIDLAPGTYSLRGYHNGEPVGVELPITVTPAPAEQLLRDPLKVAEPDKAKDK</sequence>
<dbReference type="SUPFAM" id="SSF49503">
    <property type="entry name" value="Cupredoxins"/>
    <property type="match status" value="1"/>
</dbReference>
<dbReference type="OrthoDB" id="5501402at2"/>
<name>A0A017T4A9_9BACT</name>
<dbReference type="AlphaFoldDB" id="A0A017T4A9"/>
<evidence type="ECO:0000256" key="2">
    <source>
        <dbReference type="SAM" id="Phobius"/>
    </source>
</evidence>
<dbReference type="Proteomes" id="UP000019678">
    <property type="component" value="Unassembled WGS sequence"/>
</dbReference>
<dbReference type="EMBL" id="ASRX01000044">
    <property type="protein sequence ID" value="EYF03645.1"/>
    <property type="molecule type" value="Genomic_DNA"/>
</dbReference>
<dbReference type="InterPro" id="IPR008972">
    <property type="entry name" value="Cupredoxin"/>
</dbReference>
<reference evidence="3 4" key="1">
    <citation type="submission" date="2013-05" db="EMBL/GenBank/DDBJ databases">
        <title>Genome assembly of Chondromyces apiculatus DSM 436.</title>
        <authorList>
            <person name="Sharma G."/>
            <person name="Khatri I."/>
            <person name="Kaur C."/>
            <person name="Mayilraj S."/>
            <person name="Subramanian S."/>
        </authorList>
    </citation>
    <scope>NUCLEOTIDE SEQUENCE [LARGE SCALE GENOMIC DNA]</scope>
    <source>
        <strain evidence="3 4">DSM 436</strain>
    </source>
</reference>